<dbReference type="STRING" id="758847.LSS_05768"/>
<evidence type="ECO:0000313" key="1">
    <source>
        <dbReference type="EMBL" id="EKT87846.1"/>
    </source>
</evidence>
<evidence type="ECO:0000313" key="2">
    <source>
        <dbReference type="Proteomes" id="UP000035800"/>
    </source>
</evidence>
<name>K8Y4D4_9LEPT</name>
<sequence>MNENSSSGWKFEIMEVSNGVYKVRALNKDGLKIELEGFDPEKLMLDIKKSALEIEMKARQNRKDSSH</sequence>
<dbReference type="GeneID" id="29742078"/>
<reference evidence="1 2" key="2">
    <citation type="journal article" date="2014" name="Emerg. Microbes Infect.">
        <title>Potential impact on kidney infection: a whole-genome analysis of Leptospira santarosai serovar Shermani.</title>
        <authorList>
            <person name="Chou L.F."/>
            <person name="Chen T.W."/>
            <person name="Ko Y.C."/>
            <person name="Pan M.J."/>
            <person name="Tian Y.C."/>
            <person name="Chiu C.H."/>
            <person name="Tang P."/>
            <person name="Hung C.C."/>
            <person name="Yang C.W."/>
        </authorList>
    </citation>
    <scope>NUCLEOTIDE SEQUENCE</scope>
    <source>
        <strain evidence="1 2">LT 821</strain>
    </source>
</reference>
<proteinExistence type="predicted"/>
<gene>
    <name evidence="1" type="ORF">LSS_05768</name>
</gene>
<protein>
    <submittedName>
        <fullName evidence="1">Uncharacterized protein</fullName>
    </submittedName>
</protein>
<dbReference type="RefSeq" id="WP_004459159.1">
    <property type="nucleotide sequence ID" value="NZ_CP006694.1"/>
</dbReference>
<reference evidence="1 2" key="1">
    <citation type="journal article" date="2012" name="Gene">
        <title>Sequence of Leptospira santarosai serovar Shermani genome and prediction of virulence-associated genes.</title>
        <authorList>
            <person name="Chou L.F."/>
            <person name="Chen Y.T."/>
            <person name="Lu C.W."/>
            <person name="Ko Y.C."/>
            <person name="Tang C.Y."/>
            <person name="Pan M.J."/>
            <person name="Tian Y.C."/>
            <person name="Chiu C.H."/>
            <person name="Hung C.C."/>
            <person name="Yang C.W."/>
        </authorList>
    </citation>
    <scope>NUCLEOTIDE SEQUENCE [LARGE SCALE GENOMIC DNA]</scope>
    <source>
        <strain evidence="1">LT 821</strain>
    </source>
</reference>
<dbReference type="KEGG" id="lst:LSS_05768"/>
<dbReference type="Proteomes" id="UP000035800">
    <property type="component" value="Chromosome I"/>
</dbReference>
<dbReference type="AlphaFoldDB" id="K8Y4D4"/>
<dbReference type="EMBL" id="CP006694">
    <property type="protein sequence ID" value="EKT87846.1"/>
    <property type="molecule type" value="Genomic_DNA"/>
</dbReference>
<organism evidence="1 2">
    <name type="scientific">Leptospira santarosai serovar Shermani str. LT 821</name>
    <dbReference type="NCBI Taxonomy" id="758847"/>
    <lineage>
        <taxon>Bacteria</taxon>
        <taxon>Pseudomonadati</taxon>
        <taxon>Spirochaetota</taxon>
        <taxon>Spirochaetia</taxon>
        <taxon>Leptospirales</taxon>
        <taxon>Leptospiraceae</taxon>
        <taxon>Leptospira</taxon>
    </lineage>
</organism>
<accession>K8Y4D4</accession>